<accession>A0A0A9G2C3</accession>
<name>A0A0A9G2C3_ARUDO</name>
<dbReference type="AlphaFoldDB" id="A0A0A9G2C3"/>
<reference evidence="1" key="1">
    <citation type="submission" date="2014-09" db="EMBL/GenBank/DDBJ databases">
        <authorList>
            <person name="Magalhaes I.L.F."/>
            <person name="Oliveira U."/>
            <person name="Santos F.R."/>
            <person name="Vidigal T.H.D.A."/>
            <person name="Brescovit A.D."/>
            <person name="Santos A.J."/>
        </authorList>
    </citation>
    <scope>NUCLEOTIDE SEQUENCE</scope>
    <source>
        <tissue evidence="1">Shoot tissue taken approximately 20 cm above the soil surface</tissue>
    </source>
</reference>
<proteinExistence type="predicted"/>
<reference evidence="1" key="2">
    <citation type="journal article" date="2015" name="Data Brief">
        <title>Shoot transcriptome of the giant reed, Arundo donax.</title>
        <authorList>
            <person name="Barrero R.A."/>
            <person name="Guerrero F.D."/>
            <person name="Moolhuijzen P."/>
            <person name="Goolsby J.A."/>
            <person name="Tidwell J."/>
            <person name="Bellgard S.E."/>
            <person name="Bellgard M.I."/>
        </authorList>
    </citation>
    <scope>NUCLEOTIDE SEQUENCE</scope>
    <source>
        <tissue evidence="1">Shoot tissue taken approximately 20 cm above the soil surface</tissue>
    </source>
</reference>
<protein>
    <submittedName>
        <fullName evidence="1">Uncharacterized protein</fullName>
    </submittedName>
</protein>
<dbReference type="EMBL" id="GBRH01178651">
    <property type="protein sequence ID" value="JAE19245.1"/>
    <property type="molecule type" value="Transcribed_RNA"/>
</dbReference>
<evidence type="ECO:0000313" key="1">
    <source>
        <dbReference type="EMBL" id="JAE19245.1"/>
    </source>
</evidence>
<organism evidence="1">
    <name type="scientific">Arundo donax</name>
    <name type="common">Giant reed</name>
    <name type="synonym">Donax arundinaceus</name>
    <dbReference type="NCBI Taxonomy" id="35708"/>
    <lineage>
        <taxon>Eukaryota</taxon>
        <taxon>Viridiplantae</taxon>
        <taxon>Streptophyta</taxon>
        <taxon>Embryophyta</taxon>
        <taxon>Tracheophyta</taxon>
        <taxon>Spermatophyta</taxon>
        <taxon>Magnoliopsida</taxon>
        <taxon>Liliopsida</taxon>
        <taxon>Poales</taxon>
        <taxon>Poaceae</taxon>
        <taxon>PACMAD clade</taxon>
        <taxon>Arundinoideae</taxon>
        <taxon>Arundineae</taxon>
        <taxon>Arundo</taxon>
    </lineage>
</organism>
<sequence length="25" mass="2712">MNSPAIELLVVLGVDGMTRLMCVFC</sequence>